<dbReference type="PANTHER" id="PTHR42879:SF2">
    <property type="entry name" value="3-OXOACYL-[ACYL-CARRIER-PROTEIN] REDUCTASE FABG"/>
    <property type="match status" value="1"/>
</dbReference>
<dbReference type="PRINTS" id="PR00081">
    <property type="entry name" value="GDHRDH"/>
</dbReference>
<protein>
    <submittedName>
        <fullName evidence="3">3-oxoacyl-ACP reductase FabG</fullName>
    </submittedName>
</protein>
<dbReference type="Gene3D" id="3.40.50.720">
    <property type="entry name" value="NAD(P)-binding Rossmann-like Domain"/>
    <property type="match status" value="1"/>
</dbReference>
<dbReference type="OrthoDB" id="8557335at2"/>
<organism evidence="3 4">
    <name type="scientific">Ramlibacter rhizophilus</name>
    <dbReference type="NCBI Taxonomy" id="1781167"/>
    <lineage>
        <taxon>Bacteria</taxon>
        <taxon>Pseudomonadati</taxon>
        <taxon>Pseudomonadota</taxon>
        <taxon>Betaproteobacteria</taxon>
        <taxon>Burkholderiales</taxon>
        <taxon>Comamonadaceae</taxon>
        <taxon>Ramlibacter</taxon>
    </lineage>
</organism>
<dbReference type="RefSeq" id="WP_135283289.1">
    <property type="nucleotide sequence ID" value="NZ_SMLL01000001.1"/>
</dbReference>
<dbReference type="Proteomes" id="UP000297564">
    <property type="component" value="Unassembled WGS sequence"/>
</dbReference>
<dbReference type="GO" id="GO:0016491">
    <property type="term" value="F:oxidoreductase activity"/>
    <property type="evidence" value="ECO:0007669"/>
    <property type="project" value="UniProtKB-KW"/>
</dbReference>
<comment type="similarity">
    <text evidence="1">Belongs to the short-chain dehydrogenases/reductases (SDR) family.</text>
</comment>
<evidence type="ECO:0000256" key="1">
    <source>
        <dbReference type="ARBA" id="ARBA00006484"/>
    </source>
</evidence>
<proteinExistence type="inferred from homology"/>
<dbReference type="AlphaFoldDB" id="A0A4Z0BYJ5"/>
<reference evidence="3 4" key="1">
    <citation type="submission" date="2019-03" db="EMBL/GenBank/DDBJ databases">
        <title>Ramlibacter rhizophilus CCTCC AB2015357, whole genome shotgun sequence.</title>
        <authorList>
            <person name="Zhang X."/>
            <person name="Feng G."/>
            <person name="Zhu H."/>
        </authorList>
    </citation>
    <scope>NUCLEOTIDE SEQUENCE [LARGE SCALE GENOMIC DNA]</scope>
    <source>
        <strain evidence="3 4">CCTCC AB2015357</strain>
    </source>
</reference>
<gene>
    <name evidence="3" type="ORF">EZ242_01235</name>
</gene>
<dbReference type="EMBL" id="SMLL01000001">
    <property type="protein sequence ID" value="TFZ04407.1"/>
    <property type="molecule type" value="Genomic_DNA"/>
</dbReference>
<accession>A0A4Z0BYJ5</accession>
<comment type="caution">
    <text evidence="3">The sequence shown here is derived from an EMBL/GenBank/DDBJ whole genome shotgun (WGS) entry which is preliminary data.</text>
</comment>
<sequence length="257" mass="27701">MTADRSHSPLSGRVALVTGSGRNIGRAIALSLAAQGARVVVNGHSDAAAVDGVVAEIEAQGGEAAGVMADVGRDEDVARLVRSAVDRFGSLDIVVSNVGIRRKQPFLEITPEQWDEVLRTNLSAAFYLARHAIPHMQARRWGRLVFISGFDGFWGQVTHRAHNITAKAGLHGLAMALAREFGPDNITANTVAPGAIDTVRDWSQYTHQQREQLEKEIPLGRYGKVEEVAAACELLCAERGGFISGQVIHVNGGHYMY</sequence>
<dbReference type="FunFam" id="3.40.50.720:FF:000173">
    <property type="entry name" value="3-oxoacyl-[acyl-carrier protein] reductase"/>
    <property type="match status" value="1"/>
</dbReference>
<keyword evidence="4" id="KW-1185">Reference proteome</keyword>
<dbReference type="InterPro" id="IPR036291">
    <property type="entry name" value="NAD(P)-bd_dom_sf"/>
</dbReference>
<dbReference type="InterPro" id="IPR002347">
    <property type="entry name" value="SDR_fam"/>
</dbReference>
<evidence type="ECO:0000313" key="4">
    <source>
        <dbReference type="Proteomes" id="UP000297564"/>
    </source>
</evidence>
<dbReference type="InterPro" id="IPR050259">
    <property type="entry name" value="SDR"/>
</dbReference>
<dbReference type="SUPFAM" id="SSF51735">
    <property type="entry name" value="NAD(P)-binding Rossmann-fold domains"/>
    <property type="match status" value="1"/>
</dbReference>
<evidence type="ECO:0000256" key="2">
    <source>
        <dbReference type="ARBA" id="ARBA00023002"/>
    </source>
</evidence>
<evidence type="ECO:0000313" key="3">
    <source>
        <dbReference type="EMBL" id="TFZ04407.1"/>
    </source>
</evidence>
<keyword evidence="2" id="KW-0560">Oxidoreductase</keyword>
<dbReference type="PANTHER" id="PTHR42879">
    <property type="entry name" value="3-OXOACYL-(ACYL-CARRIER-PROTEIN) REDUCTASE"/>
    <property type="match status" value="1"/>
</dbReference>
<dbReference type="Pfam" id="PF13561">
    <property type="entry name" value="adh_short_C2"/>
    <property type="match status" value="1"/>
</dbReference>
<name>A0A4Z0BYJ5_9BURK</name>